<keyword evidence="3" id="KW-1185">Reference proteome</keyword>
<keyword evidence="2" id="KW-0645">Protease</keyword>
<keyword evidence="2" id="KW-0378">Hydrolase</keyword>
<evidence type="ECO:0000313" key="2">
    <source>
        <dbReference type="EMBL" id="MXQ53020.1"/>
    </source>
</evidence>
<sequence>MNIKALRSDKIYRNVLQAPQEEKVELLRQKMFAPFMKKWEIQHVPFKATEPGGFDVIMMNNMTHLSPAQITNEISTELDLISSDSFWDECEEAVKKSLHLFTEHGVNLRVSDYLFTILLGNPNSPLLRINEGYSGDGGIPGYIFGTLVPNEYTIPRMKAALAHECNHNVRYQFIEWDHFAVTLGELIVSEGLAENYATSIFGQELLGPWVTKTDKETLNKRIKPVLKEKLQLAGFQNLSPYLYGDEIAKLQNLTPVNMPYSAGYACGYYLIKYYLEKTGKTIYEATITPANVILDEVKGFWDEETIISCKRYCSNYRHNKKNVTLLR</sequence>
<comment type="caution">
    <text evidence="2">The sequence shown here is derived from an EMBL/GenBank/DDBJ whole genome shotgun (WGS) entry which is preliminary data.</text>
</comment>
<accession>A0A6I4VT66</accession>
<dbReference type="Pfam" id="PF10026">
    <property type="entry name" value="DUF2268"/>
    <property type="match status" value="1"/>
</dbReference>
<proteinExistence type="predicted"/>
<dbReference type="GO" id="GO:0008233">
    <property type="term" value="F:peptidase activity"/>
    <property type="evidence" value="ECO:0007669"/>
    <property type="project" value="UniProtKB-KW"/>
</dbReference>
<dbReference type="InterPro" id="IPR018728">
    <property type="entry name" value="DUF2268"/>
</dbReference>
<dbReference type="GO" id="GO:0006508">
    <property type="term" value="P:proteolysis"/>
    <property type="evidence" value="ECO:0007669"/>
    <property type="project" value="UniProtKB-KW"/>
</dbReference>
<gene>
    <name evidence="2" type="ORF">GSM42_04580</name>
</gene>
<organism evidence="2 3">
    <name type="scientific">Shimazuella alba</name>
    <dbReference type="NCBI Taxonomy" id="2690964"/>
    <lineage>
        <taxon>Bacteria</taxon>
        <taxon>Bacillati</taxon>
        <taxon>Bacillota</taxon>
        <taxon>Bacilli</taxon>
        <taxon>Bacillales</taxon>
        <taxon>Thermoactinomycetaceae</taxon>
        <taxon>Shimazuella</taxon>
    </lineage>
</organism>
<protein>
    <submittedName>
        <fullName evidence="2">Zn-dependent protease</fullName>
    </submittedName>
</protein>
<evidence type="ECO:0000313" key="3">
    <source>
        <dbReference type="Proteomes" id="UP000430692"/>
    </source>
</evidence>
<name>A0A6I4VT66_9BACL</name>
<dbReference type="EMBL" id="WUUL01000002">
    <property type="protein sequence ID" value="MXQ53020.1"/>
    <property type="molecule type" value="Genomic_DNA"/>
</dbReference>
<dbReference type="Proteomes" id="UP000430692">
    <property type="component" value="Unassembled WGS sequence"/>
</dbReference>
<reference evidence="2 3" key="1">
    <citation type="submission" date="2019-12" db="EMBL/GenBank/DDBJ databases">
        <title>Whole-genome analyses of novel actinobacteria.</title>
        <authorList>
            <person name="Sahin N."/>
            <person name="Saygin H."/>
        </authorList>
    </citation>
    <scope>NUCLEOTIDE SEQUENCE [LARGE SCALE GENOMIC DNA]</scope>
    <source>
        <strain evidence="2 3">KC615</strain>
    </source>
</reference>
<dbReference type="RefSeq" id="WP_160800354.1">
    <property type="nucleotide sequence ID" value="NZ_WUUL01000002.1"/>
</dbReference>
<evidence type="ECO:0000259" key="1">
    <source>
        <dbReference type="Pfam" id="PF10026"/>
    </source>
</evidence>
<dbReference type="AlphaFoldDB" id="A0A6I4VT66"/>
<feature type="domain" description="DUF2268" evidence="1">
    <location>
        <begin position="86"/>
        <end position="294"/>
    </location>
</feature>